<dbReference type="EC" id="2.3.1.181" evidence="3"/>
<sequence length="290" mass="32779">MAPPSIGYRYLGTVSYRQALALQRALVEYRLAARRSTRQGSERVWDHNVLLLLQHPPVYTTGIRRFAQRNPTKEDSDAEAERQRLEQLGAQYTRRGGQITFHGPGQLVGYPLLDITEYKLGVRHYVCALEKALIAACHRYGLKADADKETGVWIGNHKIAAIGIEIRRYITSHGFALNCNTDLDWFKHIIPCGLEGRGVTSIAQALREQQQRHANGQYDMHAHDDRWDTNVDVEDASRHHSMATVEHAIPVVVDAMAEQFQCPIQPLEQMAPALSRSIDELLLEPSLQQV</sequence>
<protein>
    <recommendedName>
        <fullName evidence="3">lipoyl(octanoyl) transferase</fullName>
        <ecNumber evidence="3">2.3.1.181</ecNumber>
    </recommendedName>
</protein>
<organism evidence="7 8">
    <name type="scientific">Syncephalis pseudoplumigaleata</name>
    <dbReference type="NCBI Taxonomy" id="1712513"/>
    <lineage>
        <taxon>Eukaryota</taxon>
        <taxon>Fungi</taxon>
        <taxon>Fungi incertae sedis</taxon>
        <taxon>Zoopagomycota</taxon>
        <taxon>Zoopagomycotina</taxon>
        <taxon>Zoopagomycetes</taxon>
        <taxon>Zoopagales</taxon>
        <taxon>Piptocephalidaceae</taxon>
        <taxon>Syncephalis</taxon>
    </lineage>
</organism>
<dbReference type="NCBIfam" id="NF010925">
    <property type="entry name" value="PRK14345.1"/>
    <property type="match status" value="1"/>
</dbReference>
<dbReference type="NCBIfam" id="TIGR00214">
    <property type="entry name" value="lipB"/>
    <property type="match status" value="1"/>
</dbReference>
<evidence type="ECO:0000256" key="4">
    <source>
        <dbReference type="ARBA" id="ARBA00022679"/>
    </source>
</evidence>
<dbReference type="HAMAP" id="MF_00013">
    <property type="entry name" value="LipB"/>
    <property type="match status" value="1"/>
</dbReference>
<evidence type="ECO:0000313" key="8">
    <source>
        <dbReference type="Proteomes" id="UP000278143"/>
    </source>
</evidence>
<dbReference type="Proteomes" id="UP000278143">
    <property type="component" value="Unassembled WGS sequence"/>
</dbReference>
<comment type="pathway">
    <text evidence="1">Protein modification; protein lipoylation via endogenous pathway; protein N(6)-(lipoyl)lysine from octanoyl-[acyl-carrier-protein]: step 1/2.</text>
</comment>
<keyword evidence="8" id="KW-1185">Reference proteome</keyword>
<dbReference type="PANTHER" id="PTHR10993:SF7">
    <property type="entry name" value="LIPOYLTRANSFERASE 2, MITOCHONDRIAL-RELATED"/>
    <property type="match status" value="1"/>
</dbReference>
<dbReference type="GO" id="GO:0033819">
    <property type="term" value="F:lipoyl(octanoyl) transferase activity"/>
    <property type="evidence" value="ECO:0007669"/>
    <property type="project" value="UniProtKB-EC"/>
</dbReference>
<evidence type="ECO:0000256" key="3">
    <source>
        <dbReference type="ARBA" id="ARBA00012334"/>
    </source>
</evidence>
<evidence type="ECO:0000256" key="5">
    <source>
        <dbReference type="ARBA" id="ARBA00023315"/>
    </source>
</evidence>
<dbReference type="EMBL" id="KZ989249">
    <property type="protein sequence ID" value="RKP27213.1"/>
    <property type="molecule type" value="Genomic_DNA"/>
</dbReference>
<dbReference type="OrthoDB" id="19908at2759"/>
<name>A0A4P9Z3T4_9FUNG</name>
<dbReference type="InterPro" id="IPR004143">
    <property type="entry name" value="BPL_LPL_catalytic"/>
</dbReference>
<keyword evidence="5" id="KW-0012">Acyltransferase</keyword>
<dbReference type="Gene3D" id="3.30.930.10">
    <property type="entry name" value="Bira Bifunctional Protein, Domain 2"/>
    <property type="match status" value="1"/>
</dbReference>
<dbReference type="CDD" id="cd16444">
    <property type="entry name" value="LipB"/>
    <property type="match status" value="1"/>
</dbReference>
<dbReference type="InterPro" id="IPR045864">
    <property type="entry name" value="aa-tRNA-synth_II/BPL/LPL"/>
</dbReference>
<dbReference type="PANTHER" id="PTHR10993">
    <property type="entry name" value="OCTANOYLTRANSFERASE"/>
    <property type="match status" value="1"/>
</dbReference>
<feature type="domain" description="BPL/LPL catalytic" evidence="6">
    <location>
        <begin position="44"/>
        <end position="225"/>
    </location>
</feature>
<keyword evidence="4" id="KW-0808">Transferase</keyword>
<gene>
    <name evidence="7" type="ORF">SYNPS1DRAFT_13033</name>
</gene>
<comment type="similarity">
    <text evidence="2">Belongs to the LipB family.</text>
</comment>
<dbReference type="InterPro" id="IPR000544">
    <property type="entry name" value="Octanoyltransferase"/>
</dbReference>
<dbReference type="UniPathway" id="UPA00538">
    <property type="reaction ID" value="UER00592"/>
</dbReference>
<evidence type="ECO:0000256" key="2">
    <source>
        <dbReference type="ARBA" id="ARBA00007907"/>
    </source>
</evidence>
<evidence type="ECO:0000256" key="1">
    <source>
        <dbReference type="ARBA" id="ARBA00004821"/>
    </source>
</evidence>
<dbReference type="InterPro" id="IPR020605">
    <property type="entry name" value="Octanoyltransferase_CS"/>
</dbReference>
<evidence type="ECO:0000313" key="7">
    <source>
        <dbReference type="EMBL" id="RKP27213.1"/>
    </source>
</evidence>
<proteinExistence type="inferred from homology"/>
<reference evidence="8" key="1">
    <citation type="journal article" date="2018" name="Nat. Microbiol.">
        <title>Leveraging single-cell genomics to expand the fungal tree of life.</title>
        <authorList>
            <person name="Ahrendt S.R."/>
            <person name="Quandt C.A."/>
            <person name="Ciobanu D."/>
            <person name="Clum A."/>
            <person name="Salamov A."/>
            <person name="Andreopoulos B."/>
            <person name="Cheng J.F."/>
            <person name="Woyke T."/>
            <person name="Pelin A."/>
            <person name="Henrissat B."/>
            <person name="Reynolds N.K."/>
            <person name="Benny G.L."/>
            <person name="Smith M.E."/>
            <person name="James T.Y."/>
            <person name="Grigoriev I.V."/>
        </authorList>
    </citation>
    <scope>NUCLEOTIDE SEQUENCE [LARGE SCALE GENOMIC DNA]</scope>
    <source>
        <strain evidence="8">Benny S71-1</strain>
    </source>
</reference>
<dbReference type="PROSITE" id="PS51733">
    <property type="entry name" value="BPL_LPL_CATALYTIC"/>
    <property type="match status" value="1"/>
</dbReference>
<accession>A0A4P9Z3T4</accession>
<dbReference type="GO" id="GO:0009249">
    <property type="term" value="P:protein lipoylation"/>
    <property type="evidence" value="ECO:0007669"/>
    <property type="project" value="InterPro"/>
</dbReference>
<dbReference type="AlphaFoldDB" id="A0A4P9Z3T4"/>
<dbReference type="Pfam" id="PF21948">
    <property type="entry name" value="LplA-B_cat"/>
    <property type="match status" value="1"/>
</dbReference>
<dbReference type="PROSITE" id="PS01313">
    <property type="entry name" value="LIPB"/>
    <property type="match status" value="1"/>
</dbReference>
<dbReference type="SUPFAM" id="SSF55681">
    <property type="entry name" value="Class II aaRS and biotin synthetases"/>
    <property type="match status" value="1"/>
</dbReference>
<evidence type="ECO:0000259" key="6">
    <source>
        <dbReference type="PROSITE" id="PS51733"/>
    </source>
</evidence>